<dbReference type="VEuPathDB" id="TriTrypDB:TcIL3000_9_3360"/>
<proteinExistence type="predicted"/>
<name>G0UU75_TRYCI</name>
<accession>G0UU75</accession>
<dbReference type="AlphaFoldDB" id="G0UU75"/>
<evidence type="ECO:0000256" key="1">
    <source>
        <dbReference type="SAM" id="MobiDB-lite"/>
    </source>
</evidence>
<sequence length="564" mass="61359">MKSNPYLMRYFGDTLEDVSDNCEYDAAANFAYFPNAKHMTQRIFKPSETKKPSEAAMHDEGTSRPHSDGVSFLEAQEDEEKVTAMGWAPAPIPPNELAPCGHYVVDKPPLLPSSSRPPTEAVPKDVHEVSVTPVPAASTSPEQVETVDWDLMIERSRLAIEQAKELLRQECGKLFDDTDSHSPAAQRACTSPDSAQSIDSMVVSPQTVESDCNFASYAQNFSSDANELMSNNRRLDFDEPLEMTVRPHEVGSTLKLTTLESLPIEEQPQEVNSNAAVSQPTINPLALGASGVNGEEPMASPAITLPVETKCVLLGPNPDVAACIAKRLTRRPPPALTVHKYCNPETLPRAAVAEVTNRSAEEGPGCSELISSPNDRMIGTHRLNEHINRYSVTTVAPGRDTIRQCSHNLRNPHAHPARHSSREVARGVWKEAQPGTNEMEGSHRGRNGPPQGSRGRVLQIPAPQVLVGNSPQCSTNMLVAGDQRGGSFVRTLPTSELPVVNADFHSSVVRRSGSVTRSSVSGAMAPPRYARPTESWLCKGLQLCDDYSGPHGVKDVFQGNDERF</sequence>
<dbReference type="EMBL" id="HE575322">
    <property type="protein sequence ID" value="CCC92939.1"/>
    <property type="molecule type" value="Genomic_DNA"/>
</dbReference>
<feature type="region of interest" description="Disordered" evidence="1">
    <location>
        <begin position="45"/>
        <end position="69"/>
    </location>
</feature>
<gene>
    <name evidence="2" type="ORF">TCIL3000_9_3360</name>
</gene>
<feature type="region of interest" description="Disordered" evidence="1">
    <location>
        <begin position="433"/>
        <end position="455"/>
    </location>
</feature>
<feature type="compositionally biased region" description="Basic and acidic residues" evidence="1">
    <location>
        <begin position="45"/>
        <end position="67"/>
    </location>
</feature>
<organism evidence="2">
    <name type="scientific">Trypanosoma congolense (strain IL3000)</name>
    <dbReference type="NCBI Taxonomy" id="1068625"/>
    <lineage>
        <taxon>Eukaryota</taxon>
        <taxon>Discoba</taxon>
        <taxon>Euglenozoa</taxon>
        <taxon>Kinetoplastea</taxon>
        <taxon>Metakinetoplastina</taxon>
        <taxon>Trypanosomatida</taxon>
        <taxon>Trypanosomatidae</taxon>
        <taxon>Trypanosoma</taxon>
        <taxon>Nannomonas</taxon>
    </lineage>
</organism>
<reference evidence="2" key="1">
    <citation type="journal article" date="2012" name="Proc. Natl. Acad. Sci. U.S.A.">
        <title>Antigenic diversity is generated by distinct evolutionary mechanisms in African trypanosome species.</title>
        <authorList>
            <person name="Jackson A.P."/>
            <person name="Berry A."/>
            <person name="Aslett M."/>
            <person name="Allison H.C."/>
            <person name="Burton P."/>
            <person name="Vavrova-Anderson J."/>
            <person name="Brown R."/>
            <person name="Browne H."/>
            <person name="Corton N."/>
            <person name="Hauser H."/>
            <person name="Gamble J."/>
            <person name="Gilderthorp R."/>
            <person name="Marcello L."/>
            <person name="McQuillan J."/>
            <person name="Otto T.D."/>
            <person name="Quail M.A."/>
            <person name="Sanders M.J."/>
            <person name="van Tonder A."/>
            <person name="Ginger M.L."/>
            <person name="Field M.C."/>
            <person name="Barry J.D."/>
            <person name="Hertz-Fowler C."/>
            <person name="Berriman M."/>
        </authorList>
    </citation>
    <scope>NUCLEOTIDE SEQUENCE</scope>
    <source>
        <strain evidence="2">IL3000</strain>
    </source>
</reference>
<protein>
    <submittedName>
        <fullName evidence="2">Uncharacterized protein</fullName>
    </submittedName>
</protein>
<evidence type="ECO:0000313" key="2">
    <source>
        <dbReference type="EMBL" id="CCC92939.1"/>
    </source>
</evidence>